<dbReference type="InterPro" id="IPR003439">
    <property type="entry name" value="ABC_transporter-like_ATP-bd"/>
</dbReference>
<dbReference type="SMART" id="SM00382">
    <property type="entry name" value="AAA"/>
    <property type="match status" value="1"/>
</dbReference>
<dbReference type="InterPro" id="IPR012693">
    <property type="entry name" value="ABC_transpr_PhnC"/>
</dbReference>
<evidence type="ECO:0000256" key="1">
    <source>
        <dbReference type="ARBA" id="ARBA00004417"/>
    </source>
</evidence>
<evidence type="ECO:0000256" key="5">
    <source>
        <dbReference type="ARBA" id="ARBA00022741"/>
    </source>
</evidence>
<dbReference type="InterPro" id="IPR017871">
    <property type="entry name" value="ABC_transporter-like_CS"/>
</dbReference>
<evidence type="ECO:0000256" key="6">
    <source>
        <dbReference type="ARBA" id="ARBA00022840"/>
    </source>
</evidence>
<dbReference type="GO" id="GO:0005886">
    <property type="term" value="C:plasma membrane"/>
    <property type="evidence" value="ECO:0007669"/>
    <property type="project" value="UniProtKB-SubCell"/>
</dbReference>
<dbReference type="PANTHER" id="PTHR43166:SF6">
    <property type="entry name" value="PHOSPHONATES IMPORT ATP-BINDING PROTEIN PHNC"/>
    <property type="match status" value="1"/>
</dbReference>
<keyword evidence="7" id="KW-1278">Translocase</keyword>
<name>A0A1D9GL95_9GAMM</name>
<gene>
    <name evidence="10" type="ORF">BKP64_09075</name>
</gene>
<dbReference type="PROSITE" id="PS00211">
    <property type="entry name" value="ABC_TRANSPORTER_1"/>
    <property type="match status" value="1"/>
</dbReference>
<keyword evidence="8" id="KW-0472">Membrane</keyword>
<evidence type="ECO:0000259" key="9">
    <source>
        <dbReference type="PROSITE" id="PS50893"/>
    </source>
</evidence>
<dbReference type="SUPFAM" id="SSF52540">
    <property type="entry name" value="P-loop containing nucleoside triphosphate hydrolases"/>
    <property type="match status" value="1"/>
</dbReference>
<protein>
    <submittedName>
        <fullName evidence="10">Phosphonate ABC transporter ATP-binding protein</fullName>
    </submittedName>
</protein>
<dbReference type="NCBIfam" id="TIGR02315">
    <property type="entry name" value="ABC_phnC"/>
    <property type="match status" value="1"/>
</dbReference>
<keyword evidence="2" id="KW-0813">Transport</keyword>
<evidence type="ECO:0000256" key="7">
    <source>
        <dbReference type="ARBA" id="ARBA00022967"/>
    </source>
</evidence>
<dbReference type="OrthoDB" id="9802264at2"/>
<organism evidence="10 11">
    <name type="scientific">Marinobacter salinus</name>
    <dbReference type="NCBI Taxonomy" id="1874317"/>
    <lineage>
        <taxon>Bacteria</taxon>
        <taxon>Pseudomonadati</taxon>
        <taxon>Pseudomonadota</taxon>
        <taxon>Gammaproteobacteria</taxon>
        <taxon>Pseudomonadales</taxon>
        <taxon>Marinobacteraceae</taxon>
        <taxon>Marinobacter</taxon>
    </lineage>
</organism>
<evidence type="ECO:0000256" key="8">
    <source>
        <dbReference type="ARBA" id="ARBA00023136"/>
    </source>
</evidence>
<keyword evidence="3" id="KW-1003">Cell membrane</keyword>
<keyword evidence="4" id="KW-0997">Cell inner membrane</keyword>
<dbReference type="Pfam" id="PF00005">
    <property type="entry name" value="ABC_tran"/>
    <property type="match status" value="1"/>
</dbReference>
<dbReference type="STRING" id="1874317.BKP64_09075"/>
<dbReference type="EMBL" id="CP017715">
    <property type="protein sequence ID" value="AOY88304.1"/>
    <property type="molecule type" value="Genomic_DNA"/>
</dbReference>
<sequence>MEPEIQIQGLSKTFGKSSRNDKALKNIDLSIESGEMVALIGPSGSGKSTLLRHLAGLSCGDSDSGEIRVLGQSVQCNGRLCSDARKIRARIGYIFQQFNLVGRMKVMTNVLTGTLGRVPGWRGCLGLFNAEERALALKCLNRVGMDAWANHRASCLSGGQQQRVAIARTLTQKAEVILADEPIASLDPESARRVMEILSDINSVDGRTVVVTLHQVDYAREFCRRAVALKAGEVVFDGPSEELTPSLLASIYGTTSFDVDGEPVKRRNTREPAKGFALAPAS</sequence>
<dbReference type="GO" id="GO:0016887">
    <property type="term" value="F:ATP hydrolysis activity"/>
    <property type="evidence" value="ECO:0007669"/>
    <property type="project" value="InterPro"/>
</dbReference>
<reference evidence="10 11" key="1">
    <citation type="submission" date="2016-10" db="EMBL/GenBank/DDBJ databases">
        <title>Marinobacter salinus sp. nov., a moderately halophilic bacterium isolated from a tidal flat environment.</title>
        <authorList>
            <person name="Park S.-J."/>
        </authorList>
    </citation>
    <scope>NUCLEOTIDE SEQUENCE [LARGE SCALE GENOMIC DNA]</scope>
    <source>
        <strain evidence="10 11">Hb8</strain>
    </source>
</reference>
<dbReference type="PROSITE" id="PS50893">
    <property type="entry name" value="ABC_TRANSPORTER_2"/>
    <property type="match status" value="1"/>
</dbReference>
<dbReference type="GO" id="GO:0005524">
    <property type="term" value="F:ATP binding"/>
    <property type="evidence" value="ECO:0007669"/>
    <property type="project" value="UniProtKB-KW"/>
</dbReference>
<dbReference type="KEGG" id="msq:BKP64_09075"/>
<dbReference type="InterPro" id="IPR027417">
    <property type="entry name" value="P-loop_NTPase"/>
</dbReference>
<evidence type="ECO:0000313" key="10">
    <source>
        <dbReference type="EMBL" id="AOY88304.1"/>
    </source>
</evidence>
<keyword evidence="6 10" id="KW-0067">ATP-binding</keyword>
<dbReference type="AlphaFoldDB" id="A0A1D9GL95"/>
<dbReference type="GO" id="GO:0015416">
    <property type="term" value="F:ABC-type phosphonate transporter activity"/>
    <property type="evidence" value="ECO:0007669"/>
    <property type="project" value="InterPro"/>
</dbReference>
<evidence type="ECO:0000256" key="4">
    <source>
        <dbReference type="ARBA" id="ARBA00022519"/>
    </source>
</evidence>
<dbReference type="PANTHER" id="PTHR43166">
    <property type="entry name" value="AMINO ACID IMPORT ATP-BINDING PROTEIN"/>
    <property type="match status" value="1"/>
</dbReference>
<dbReference type="InterPro" id="IPR050086">
    <property type="entry name" value="MetN_ABC_transporter-like"/>
</dbReference>
<dbReference type="RefSeq" id="WP_070968793.1">
    <property type="nucleotide sequence ID" value="NZ_CP017715.1"/>
</dbReference>
<accession>A0A1D9GL95</accession>
<dbReference type="Gene3D" id="3.40.50.300">
    <property type="entry name" value="P-loop containing nucleotide triphosphate hydrolases"/>
    <property type="match status" value="1"/>
</dbReference>
<dbReference type="CDD" id="cd03256">
    <property type="entry name" value="ABC_PhnC_transporter"/>
    <property type="match status" value="1"/>
</dbReference>
<dbReference type="InterPro" id="IPR003593">
    <property type="entry name" value="AAA+_ATPase"/>
</dbReference>
<feature type="domain" description="ABC transporter" evidence="9">
    <location>
        <begin position="5"/>
        <end position="256"/>
    </location>
</feature>
<keyword evidence="5" id="KW-0547">Nucleotide-binding</keyword>
<keyword evidence="11" id="KW-1185">Reference proteome</keyword>
<evidence type="ECO:0000313" key="11">
    <source>
        <dbReference type="Proteomes" id="UP000177445"/>
    </source>
</evidence>
<evidence type="ECO:0000256" key="3">
    <source>
        <dbReference type="ARBA" id="ARBA00022475"/>
    </source>
</evidence>
<dbReference type="Proteomes" id="UP000177445">
    <property type="component" value="Chromosome"/>
</dbReference>
<evidence type="ECO:0000256" key="2">
    <source>
        <dbReference type="ARBA" id="ARBA00022448"/>
    </source>
</evidence>
<comment type="subcellular location">
    <subcellularLocation>
        <location evidence="1">Cell inner membrane</location>
        <topology evidence="1">Peripheral membrane protein</topology>
    </subcellularLocation>
</comment>
<proteinExistence type="predicted"/>